<keyword evidence="2" id="KW-1185">Reference proteome</keyword>
<reference evidence="1" key="1">
    <citation type="submission" date="2023-03" db="EMBL/GenBank/DDBJ databases">
        <title>Massive genome expansion in bonnet fungi (Mycena s.s.) driven by repeated elements and novel gene families across ecological guilds.</title>
        <authorList>
            <consortium name="Lawrence Berkeley National Laboratory"/>
            <person name="Harder C.B."/>
            <person name="Miyauchi S."/>
            <person name="Viragh M."/>
            <person name="Kuo A."/>
            <person name="Thoen E."/>
            <person name="Andreopoulos B."/>
            <person name="Lu D."/>
            <person name="Skrede I."/>
            <person name="Drula E."/>
            <person name="Henrissat B."/>
            <person name="Morin E."/>
            <person name="Kohler A."/>
            <person name="Barry K."/>
            <person name="LaButti K."/>
            <person name="Morin E."/>
            <person name="Salamov A."/>
            <person name="Lipzen A."/>
            <person name="Mereny Z."/>
            <person name="Hegedus B."/>
            <person name="Baldrian P."/>
            <person name="Stursova M."/>
            <person name="Weitz H."/>
            <person name="Taylor A."/>
            <person name="Grigoriev I.V."/>
            <person name="Nagy L.G."/>
            <person name="Martin F."/>
            <person name="Kauserud H."/>
        </authorList>
    </citation>
    <scope>NUCLEOTIDE SEQUENCE</scope>
    <source>
        <strain evidence="1">CBHHK188m</strain>
    </source>
</reference>
<organism evidence="1 2">
    <name type="scientific">Mycena maculata</name>
    <dbReference type="NCBI Taxonomy" id="230809"/>
    <lineage>
        <taxon>Eukaryota</taxon>
        <taxon>Fungi</taxon>
        <taxon>Dikarya</taxon>
        <taxon>Basidiomycota</taxon>
        <taxon>Agaricomycotina</taxon>
        <taxon>Agaricomycetes</taxon>
        <taxon>Agaricomycetidae</taxon>
        <taxon>Agaricales</taxon>
        <taxon>Marasmiineae</taxon>
        <taxon>Mycenaceae</taxon>
        <taxon>Mycena</taxon>
    </lineage>
</organism>
<gene>
    <name evidence="1" type="ORF">DFH07DRAFT_441426</name>
</gene>
<name>A0AAD7NGK5_9AGAR</name>
<dbReference type="EMBL" id="JARJLG010000050">
    <property type="protein sequence ID" value="KAJ7760094.1"/>
    <property type="molecule type" value="Genomic_DNA"/>
</dbReference>
<dbReference type="AlphaFoldDB" id="A0AAD7NGK5"/>
<comment type="caution">
    <text evidence="1">The sequence shown here is derived from an EMBL/GenBank/DDBJ whole genome shotgun (WGS) entry which is preliminary data.</text>
</comment>
<sequence length="128" mass="14489">MLLVTKGSLSAALVSGVPVTTTPRATHAGTFRHLPEPCGRKIHDPFRMRRYALHRLAGSVGCGITPLFFVETPRYCSQLGNHQLPSARTHTCQGELVLRLRLERDYPNFILAFFPRRVAPTFMCKIWR</sequence>
<evidence type="ECO:0000313" key="1">
    <source>
        <dbReference type="EMBL" id="KAJ7760094.1"/>
    </source>
</evidence>
<protein>
    <submittedName>
        <fullName evidence="1">Uncharacterized protein</fullName>
    </submittedName>
</protein>
<evidence type="ECO:0000313" key="2">
    <source>
        <dbReference type="Proteomes" id="UP001215280"/>
    </source>
</evidence>
<accession>A0AAD7NGK5</accession>
<proteinExistence type="predicted"/>
<dbReference type="Proteomes" id="UP001215280">
    <property type="component" value="Unassembled WGS sequence"/>
</dbReference>